<organism evidence="4 5">
    <name type="scientific">Dendrobium catenatum</name>
    <dbReference type="NCBI Taxonomy" id="906689"/>
    <lineage>
        <taxon>Eukaryota</taxon>
        <taxon>Viridiplantae</taxon>
        <taxon>Streptophyta</taxon>
        <taxon>Embryophyta</taxon>
        <taxon>Tracheophyta</taxon>
        <taxon>Spermatophyta</taxon>
        <taxon>Magnoliopsida</taxon>
        <taxon>Liliopsida</taxon>
        <taxon>Asparagales</taxon>
        <taxon>Orchidaceae</taxon>
        <taxon>Epidendroideae</taxon>
        <taxon>Malaxideae</taxon>
        <taxon>Dendrobiinae</taxon>
        <taxon>Dendrobium</taxon>
    </lineage>
</organism>
<dbReference type="GO" id="GO:0009451">
    <property type="term" value="P:RNA modification"/>
    <property type="evidence" value="ECO:0007669"/>
    <property type="project" value="InterPro"/>
</dbReference>
<proteinExistence type="inferred from homology"/>
<dbReference type="FunFam" id="1.25.40.10:FF:000090">
    <property type="entry name" value="Pentatricopeptide repeat-containing protein, chloroplastic"/>
    <property type="match status" value="1"/>
</dbReference>
<dbReference type="Pfam" id="PF01535">
    <property type="entry name" value="PPR"/>
    <property type="match status" value="5"/>
</dbReference>
<dbReference type="GO" id="GO:0003723">
    <property type="term" value="F:RNA binding"/>
    <property type="evidence" value="ECO:0007669"/>
    <property type="project" value="InterPro"/>
</dbReference>
<evidence type="ECO:0000256" key="3">
    <source>
        <dbReference type="PROSITE-ProRule" id="PRU00708"/>
    </source>
</evidence>
<keyword evidence="1" id="KW-0677">Repeat</keyword>
<dbReference type="InterPro" id="IPR002885">
    <property type="entry name" value="PPR_rpt"/>
</dbReference>
<dbReference type="OrthoDB" id="185373at2759"/>
<dbReference type="FunFam" id="1.25.40.10:FF:000205">
    <property type="entry name" value="Pentatricopeptide repeat-containing protein, mitochondrial"/>
    <property type="match status" value="1"/>
</dbReference>
<protein>
    <submittedName>
        <fullName evidence="4">Pentatricopeptide repeat-containing protein</fullName>
    </submittedName>
</protein>
<evidence type="ECO:0000313" key="5">
    <source>
        <dbReference type="Proteomes" id="UP000233837"/>
    </source>
</evidence>
<feature type="repeat" description="PPR" evidence="3">
    <location>
        <begin position="476"/>
        <end position="511"/>
    </location>
</feature>
<evidence type="ECO:0000256" key="2">
    <source>
        <dbReference type="ARBA" id="ARBA00061659"/>
    </source>
</evidence>
<dbReference type="PANTHER" id="PTHR47926">
    <property type="entry name" value="PENTATRICOPEPTIDE REPEAT-CONTAINING PROTEIN"/>
    <property type="match status" value="1"/>
</dbReference>
<dbReference type="Pfam" id="PF13041">
    <property type="entry name" value="PPR_2"/>
    <property type="match status" value="3"/>
</dbReference>
<dbReference type="Pfam" id="PF20431">
    <property type="entry name" value="E_motif"/>
    <property type="match status" value="1"/>
</dbReference>
<dbReference type="PROSITE" id="PS51375">
    <property type="entry name" value="PPR"/>
    <property type="match status" value="5"/>
</dbReference>
<keyword evidence="5" id="KW-1185">Reference proteome</keyword>
<evidence type="ECO:0000256" key="1">
    <source>
        <dbReference type="ARBA" id="ARBA00022737"/>
    </source>
</evidence>
<feature type="repeat" description="PPR" evidence="3">
    <location>
        <begin position="206"/>
        <end position="242"/>
    </location>
</feature>
<evidence type="ECO:0000313" key="4">
    <source>
        <dbReference type="EMBL" id="PKU86721.1"/>
    </source>
</evidence>
<dbReference type="InterPro" id="IPR046960">
    <property type="entry name" value="PPR_At4g14850-like_plant"/>
</dbReference>
<dbReference type="SUPFAM" id="SSF48452">
    <property type="entry name" value="TPR-like"/>
    <property type="match status" value="1"/>
</dbReference>
<feature type="repeat" description="PPR" evidence="3">
    <location>
        <begin position="340"/>
        <end position="374"/>
    </location>
</feature>
<comment type="similarity">
    <text evidence="2">Belongs to the PPR family. PCMP-E subfamily.</text>
</comment>
<feature type="repeat" description="PPR" evidence="3">
    <location>
        <begin position="278"/>
        <end position="312"/>
    </location>
</feature>
<dbReference type="PANTHER" id="PTHR47926:SF472">
    <property type="entry name" value="REPEAT (PPR) SUPERFAMILY PROTEIN, PUTATIVE-RELATED"/>
    <property type="match status" value="1"/>
</dbReference>
<sequence length="669" mass="73756">MRKATAAVAAAAATTGATNYASSLRLAKLRVADAGASPDALSFGLLIQHLSDRGLFLHGRQLHARLIVLSVIPDNFLGSKLISLYSRSGYVHEARVIFDAIPIKNLFSWNAMLLAYSFHGQTVPFLRLFSSIPTSLRPDAFTLSSLLKCIPSSQPNLTATKEIHSFGLRLGYDSDLFVSNGLITGYVRSDDFYSARKLFDKMPERDVVSWNSIICGYAQEGHYDDCIKLYQEMAMGLDGVIPNAVTVASVLLACSQLKDLLFGIDVHRFAVESGMGMDFVVCNSIIGLYARCGSLDYARRLFDSMAEKDGVSYNTMISGYMAYGFVERAMELFHLMPSPVLSSWNAVIGGLVQNNYFSHVLDLFRAMQTAGFRPNSVTISSVLPAVSFYSNFLRVKQIHCYAIRNDCDQNVYVATALINAYGKAGFLKGAHLIFEGTKVRSVIVWTAIISAYAIRGDAVAALAVFDRMLEIRIQPDSVTFTAVLSACAHAGEVNEAHRILHVLMPEWGICPAVEHYACMVGALSRKGMLPEAVELIDRMPFQPNAKVWGALLNGAAVYGDVELGEYAFEYLFEIEPGNTGNFIVMANLYSQAGKWKDAQMVREKMKGVGLSKIPGCSWIEASDGLQVFITRDVTNEHCKEIFLLLDVLVGMMREEGYLTKEELDEESYC</sequence>
<dbReference type="AlphaFoldDB" id="A0A2I0XFM5"/>
<accession>A0A2I0XFM5</accession>
<dbReference type="Gene3D" id="1.25.40.10">
    <property type="entry name" value="Tetratricopeptide repeat domain"/>
    <property type="match status" value="5"/>
</dbReference>
<dbReference type="NCBIfam" id="TIGR00756">
    <property type="entry name" value="PPR"/>
    <property type="match status" value="7"/>
</dbReference>
<gene>
    <name evidence="4" type="primary">PCMP-E49</name>
    <name evidence="4" type="ORF">MA16_Dca022934</name>
</gene>
<name>A0A2I0XFM5_9ASPA</name>
<dbReference type="Proteomes" id="UP000233837">
    <property type="component" value="Unassembled WGS sequence"/>
</dbReference>
<reference evidence="4 5" key="2">
    <citation type="journal article" date="2017" name="Nature">
        <title>The Apostasia genome and the evolution of orchids.</title>
        <authorList>
            <person name="Zhang G.Q."/>
            <person name="Liu K.W."/>
            <person name="Li Z."/>
            <person name="Lohaus R."/>
            <person name="Hsiao Y.Y."/>
            <person name="Niu S.C."/>
            <person name="Wang J.Y."/>
            <person name="Lin Y.C."/>
            <person name="Xu Q."/>
            <person name="Chen L.J."/>
            <person name="Yoshida K."/>
            <person name="Fujiwara S."/>
            <person name="Wang Z.W."/>
            <person name="Zhang Y.Q."/>
            <person name="Mitsuda N."/>
            <person name="Wang M."/>
            <person name="Liu G.H."/>
            <person name="Pecoraro L."/>
            <person name="Huang H.X."/>
            <person name="Xiao X.J."/>
            <person name="Lin M."/>
            <person name="Wu X.Y."/>
            <person name="Wu W.L."/>
            <person name="Chen Y.Y."/>
            <person name="Chang S.B."/>
            <person name="Sakamoto S."/>
            <person name="Ohme-Takagi M."/>
            <person name="Yagi M."/>
            <person name="Zeng S.J."/>
            <person name="Shen C.Y."/>
            <person name="Yeh C.M."/>
            <person name="Luo Y.B."/>
            <person name="Tsai W.C."/>
            <person name="Van de Peer Y."/>
            <person name="Liu Z.J."/>
        </authorList>
    </citation>
    <scope>NUCLEOTIDE SEQUENCE [LARGE SCALE GENOMIC DNA]</scope>
    <source>
        <tissue evidence="4">The whole plant</tissue>
    </source>
</reference>
<dbReference type="InterPro" id="IPR011990">
    <property type="entry name" value="TPR-like_helical_dom_sf"/>
</dbReference>
<feature type="repeat" description="PPR" evidence="3">
    <location>
        <begin position="441"/>
        <end position="475"/>
    </location>
</feature>
<reference evidence="4 5" key="1">
    <citation type="journal article" date="2016" name="Sci. Rep.">
        <title>The Dendrobium catenatum Lindl. genome sequence provides insights into polysaccharide synthase, floral development and adaptive evolution.</title>
        <authorList>
            <person name="Zhang G.Q."/>
            <person name="Xu Q."/>
            <person name="Bian C."/>
            <person name="Tsai W.C."/>
            <person name="Yeh C.M."/>
            <person name="Liu K.W."/>
            <person name="Yoshida K."/>
            <person name="Zhang L.S."/>
            <person name="Chang S.B."/>
            <person name="Chen F."/>
            <person name="Shi Y."/>
            <person name="Su Y.Y."/>
            <person name="Zhang Y.Q."/>
            <person name="Chen L.J."/>
            <person name="Yin Y."/>
            <person name="Lin M."/>
            <person name="Huang H."/>
            <person name="Deng H."/>
            <person name="Wang Z.W."/>
            <person name="Zhu S.L."/>
            <person name="Zhao X."/>
            <person name="Deng C."/>
            <person name="Niu S.C."/>
            <person name="Huang J."/>
            <person name="Wang M."/>
            <person name="Liu G.H."/>
            <person name="Yang H.J."/>
            <person name="Xiao X.J."/>
            <person name="Hsiao Y.Y."/>
            <person name="Wu W.L."/>
            <person name="Chen Y.Y."/>
            <person name="Mitsuda N."/>
            <person name="Ohme-Takagi M."/>
            <person name="Luo Y.B."/>
            <person name="Van de Peer Y."/>
            <person name="Liu Z.J."/>
        </authorList>
    </citation>
    <scope>NUCLEOTIDE SEQUENCE [LARGE SCALE GENOMIC DNA]</scope>
    <source>
        <tissue evidence="4">The whole plant</tissue>
    </source>
</reference>
<dbReference type="GO" id="GO:0005739">
    <property type="term" value="C:mitochondrion"/>
    <property type="evidence" value="ECO:0007669"/>
    <property type="project" value="UniProtKB-ARBA"/>
</dbReference>
<dbReference type="InterPro" id="IPR046848">
    <property type="entry name" value="E_motif"/>
</dbReference>
<dbReference type="EMBL" id="KZ501927">
    <property type="protein sequence ID" value="PKU86721.1"/>
    <property type="molecule type" value="Genomic_DNA"/>
</dbReference>